<dbReference type="PANTHER" id="PTHR10928">
    <property type="entry name" value="SUPPRESSOR OF FUSED"/>
    <property type="match status" value="1"/>
</dbReference>
<dbReference type="InterPro" id="IPR007768">
    <property type="entry name" value="Suppressor_of_fused"/>
</dbReference>
<dbReference type="Proteomes" id="UP000092024">
    <property type="component" value="Unassembled WGS sequence"/>
</dbReference>
<keyword evidence="3" id="KW-1185">Reference proteome</keyword>
<evidence type="ECO:0000259" key="1">
    <source>
        <dbReference type="Pfam" id="PF05076"/>
    </source>
</evidence>
<evidence type="ECO:0000313" key="3">
    <source>
        <dbReference type="Proteomes" id="UP000092024"/>
    </source>
</evidence>
<dbReference type="PIRSF" id="PIRSF038192">
    <property type="entry name" value="Txn_reg_BtrU_prd"/>
    <property type="match status" value="1"/>
</dbReference>
<dbReference type="Pfam" id="PF05076">
    <property type="entry name" value="SUFU"/>
    <property type="match status" value="1"/>
</dbReference>
<dbReference type="AlphaFoldDB" id="A0A1A5YEZ8"/>
<accession>A0A1A5YEZ8</accession>
<dbReference type="EMBL" id="LYPA01000066">
    <property type="protein sequence ID" value="OBR64147.1"/>
    <property type="molecule type" value="Genomic_DNA"/>
</dbReference>
<comment type="caution">
    <text evidence="2">The sequence shown here is derived from an EMBL/GenBank/DDBJ whole genome shotgun (WGS) entry which is preliminary data.</text>
</comment>
<name>A0A1A5YEZ8_9BACL</name>
<reference evidence="2 3" key="1">
    <citation type="submission" date="2016-05" db="EMBL/GenBank/DDBJ databases">
        <title>Paenibacillus oryzae. sp. nov., isolated from the rice root.</title>
        <authorList>
            <person name="Zhang J."/>
            <person name="Zhang X."/>
        </authorList>
    </citation>
    <scope>NUCLEOTIDE SEQUENCE [LARGE SCALE GENOMIC DNA]</scope>
    <source>
        <strain evidence="2 3">1DrF-4</strain>
    </source>
</reference>
<dbReference type="InterPro" id="IPR020941">
    <property type="entry name" value="SUFU-like_domain"/>
</dbReference>
<dbReference type="PANTHER" id="PTHR10928:SF2">
    <property type="entry name" value="SUPPRESSOR OF FUSED HOMOLOG"/>
    <property type="match status" value="1"/>
</dbReference>
<feature type="domain" description="Suppressor of fused-like" evidence="1">
    <location>
        <begin position="39"/>
        <end position="203"/>
    </location>
</feature>
<dbReference type="InterPro" id="IPR037181">
    <property type="entry name" value="SUFU_N"/>
</dbReference>
<dbReference type="InterPro" id="IPR017429">
    <property type="entry name" value="Suppressor_of_fused_bac"/>
</dbReference>
<sequence length="352" mass="38662">MSEEVDAIGWNAIDTALENIYGEQQARHYGTSIPYMLGGNDPLDGISVYSAEQPVPHWHYVTYGFSDLYEKESEDETYSGYGFELTMRLAKEPGEDEPPAWCMNLLQNLARYVFKSGNVFHSGDHMDANSPIRLESDTRLTALGFVTDPVLGEIHTPNGMVEFVQVVGITADELQATQMWNTNGLLETLKTYYPLYMTDLERPSILERPEALEAITDGAKREGSSTGILFVEQLDWRGGEEGDEAGIYILTVGAKQAAIVGGLLSGRLPYNRTLTLVSSSCQIVLKPGESNAVEERDGGIDLLLSPETAQEWGFLLQPVAGKIIPPSFPSVIIEIVPTHIKDTDGNIVQTIG</sequence>
<dbReference type="GO" id="GO:0005737">
    <property type="term" value="C:cytoplasm"/>
    <property type="evidence" value="ECO:0007669"/>
    <property type="project" value="TreeGrafter"/>
</dbReference>
<organism evidence="2 3">
    <name type="scientific">Paenibacillus oryzae</name>
    <dbReference type="NCBI Taxonomy" id="1844972"/>
    <lineage>
        <taxon>Bacteria</taxon>
        <taxon>Bacillati</taxon>
        <taxon>Bacillota</taxon>
        <taxon>Bacilli</taxon>
        <taxon>Bacillales</taxon>
        <taxon>Paenibacillaceae</taxon>
        <taxon>Paenibacillus</taxon>
    </lineage>
</organism>
<gene>
    <name evidence="2" type="ORF">A7K91_15950</name>
</gene>
<protein>
    <submittedName>
        <fullName evidence="2">Branched-chain alpha-keto acid dehydrogenase subunit E2</fullName>
    </submittedName>
</protein>
<dbReference type="RefSeq" id="WP_068685384.1">
    <property type="nucleotide sequence ID" value="NZ_LYPA01000066.1"/>
</dbReference>
<proteinExistence type="predicted"/>
<dbReference type="SUPFAM" id="SSF103359">
    <property type="entry name" value="Suppressor of Fused, N-terminal domain"/>
    <property type="match status" value="1"/>
</dbReference>
<evidence type="ECO:0000313" key="2">
    <source>
        <dbReference type="EMBL" id="OBR64147.1"/>
    </source>
</evidence>
<dbReference type="STRING" id="1844972.A7K91_15950"/>
<dbReference type="OrthoDB" id="9023549at2"/>